<evidence type="ECO:0000256" key="10">
    <source>
        <dbReference type="ARBA" id="ARBA00023212"/>
    </source>
</evidence>
<evidence type="ECO:0000256" key="1">
    <source>
        <dbReference type="ARBA" id="ARBA00004114"/>
    </source>
</evidence>
<dbReference type="GO" id="GO:0005874">
    <property type="term" value="C:microtubule"/>
    <property type="evidence" value="ECO:0007669"/>
    <property type="project" value="UniProtKB-KW"/>
</dbReference>
<feature type="domain" description="Kinesin motor" evidence="17">
    <location>
        <begin position="12"/>
        <end position="343"/>
    </location>
</feature>
<dbReference type="PROSITE" id="PS00411">
    <property type="entry name" value="KINESIN_MOTOR_1"/>
    <property type="match status" value="1"/>
</dbReference>
<dbReference type="GO" id="GO:0008017">
    <property type="term" value="F:microtubule binding"/>
    <property type="evidence" value="ECO:0007669"/>
    <property type="project" value="InterPro"/>
</dbReference>
<dbReference type="InterPro" id="IPR001752">
    <property type="entry name" value="Kinesin_motor_dom"/>
</dbReference>
<feature type="non-terminal residue" evidence="18">
    <location>
        <position position="724"/>
    </location>
</feature>
<dbReference type="GO" id="GO:0010970">
    <property type="term" value="P:transport along microtubule"/>
    <property type="evidence" value="ECO:0007669"/>
    <property type="project" value="UniProtKB-ARBA"/>
</dbReference>
<dbReference type="GO" id="GO:0016939">
    <property type="term" value="C:kinesin II complex"/>
    <property type="evidence" value="ECO:0007669"/>
    <property type="project" value="UniProtKB-ARBA"/>
</dbReference>
<protein>
    <recommendedName>
        <fullName evidence="14">Kinesin-like protein</fullName>
    </recommendedName>
</protein>
<keyword evidence="3 14" id="KW-0493">Microtubule</keyword>
<keyword evidence="7 15" id="KW-0175">Coiled coil</keyword>
<name>G7MUA9_MACMU</name>
<comment type="function">
    <text evidence="11">Microtubule-based anterograde translocator for membranous organelles. Plus end-directed microtubule sliding activity in vitro. Plays a role in primary cilia formation. Plays a role in centriole cohesion and subdistal appendage organization and function. Regulates the formation of the subdistal appendage via recruitment of DCTN1 to the centriole. Also required for ciliary basal feet formation and microtubule anchoring to mother centriole.</text>
</comment>
<sequence length="724" mass="82594">INKSEKPESCDNVKVVVRCRPLNEREKSMCYKQAVSVDEMRGTITVHKTDSSNEPPKTFTFDTVFGPESKQLDVYNLTARPIIDSVLEGYNGTIFAYGQTGTGKTFTMEGVRAVPELRGIIPNSFAHIFGHIAKAEGDTRFLVRVSYLEIYNEEVRDLLGKDQTQRLEVKERPDVGVYIKDLSAYVVNNADDMDRIMTLGHKNRSVGATNMNEHSSRSHAIFTITIECSEKGIDGNMHVRMGKLHLVDLAGSERQAKTGATGQRLKEATKINLSLSTLGNVISALVDGKSTHVPYRNSKLTRLLQDSLGGNSKTMMCANIGPADYNYDETISTLRYANRAKNIKNKARINEDPKDALLRQFQKEIEELKKKLEEGEEISGSDISGSEEDDDEEGEVGEDGEKRKKRRGSSSSSSSDSTCSVIEKPLDKFLPIQIGKKKVSPDKMIEMQAKIDEERKALETKLDMEEEERNKARAELEKREKDLLKAQQEHQSLLEKLSALEKKVIVGGVDLLAKAEEQEKLLEESNMELEERRKRAEQLRRELEEKEQERLDIEEKYTSLQEEAQGKTKKLKKVWTMLMAAKSEMADLQQEHQREIEGLLENIRQLSRELRLQMLIIDNFIPRDYQEMIENYVHWNEDIGEWQLKCVAYTGNNMRKQTPVPDKKEKDPFEVDLSHVYLAYTEESLRQSLMKLERPRTSKGKARPKTGRRKRSAKPETVIDSLLQ</sequence>
<keyword evidence="8" id="KW-0966">Cell projection</keyword>
<dbReference type="GO" id="GO:0005524">
    <property type="term" value="F:ATP binding"/>
    <property type="evidence" value="ECO:0007669"/>
    <property type="project" value="UniProtKB-UniRule"/>
</dbReference>
<dbReference type="PANTHER" id="PTHR47969:SF21">
    <property type="entry name" value="KINESIN-LIKE PROTEIN"/>
    <property type="match status" value="1"/>
</dbReference>
<keyword evidence="10" id="KW-0206">Cytoskeleton</keyword>
<evidence type="ECO:0000256" key="16">
    <source>
        <dbReference type="SAM" id="MobiDB-lite"/>
    </source>
</evidence>
<dbReference type="GO" id="GO:0030030">
    <property type="term" value="P:cell projection organization"/>
    <property type="evidence" value="ECO:0007669"/>
    <property type="project" value="UniProtKB-KW"/>
</dbReference>
<accession>G7MUA9</accession>
<dbReference type="SUPFAM" id="SSF52540">
    <property type="entry name" value="P-loop containing nucleoside triphosphate hydrolases"/>
    <property type="match status" value="1"/>
</dbReference>
<dbReference type="PROSITE" id="PS50067">
    <property type="entry name" value="KINESIN_MOTOR_2"/>
    <property type="match status" value="1"/>
</dbReference>
<dbReference type="PANTHER" id="PTHR47969">
    <property type="entry name" value="CHROMOSOME-ASSOCIATED KINESIN KIF4A-RELATED"/>
    <property type="match status" value="1"/>
</dbReference>
<dbReference type="CDD" id="cd01371">
    <property type="entry name" value="KISc_KIF3"/>
    <property type="match status" value="1"/>
</dbReference>
<dbReference type="InterPro" id="IPR027640">
    <property type="entry name" value="Kinesin-like_fam"/>
</dbReference>
<comment type="subcellular location">
    <subcellularLocation>
        <location evidence="1">Cytoplasm</location>
        <location evidence="1">Cytoskeleton</location>
        <location evidence="1">Microtubule organizing center</location>
        <location evidence="1">Centrosome</location>
        <location evidence="1">Centriole</location>
    </subcellularLocation>
</comment>
<keyword evidence="9 13" id="KW-0505">Motor protein</keyword>
<evidence type="ECO:0000256" key="15">
    <source>
        <dbReference type="SAM" id="Coils"/>
    </source>
</evidence>
<feature type="non-terminal residue" evidence="18">
    <location>
        <position position="1"/>
    </location>
</feature>
<dbReference type="GO" id="GO:0005929">
    <property type="term" value="C:cilium"/>
    <property type="evidence" value="ECO:0007669"/>
    <property type="project" value="UniProtKB-ARBA"/>
</dbReference>
<dbReference type="Proteomes" id="UP000013456">
    <property type="component" value="Chromosome 6"/>
</dbReference>
<reference evidence="18" key="1">
    <citation type="journal article" date="2011" name="Nat. Biotechnol.">
        <title>Genome sequencing and comparison of two nonhuman primate animal models, the cynomolgus and Chinese rhesus macaques.</title>
        <authorList>
            <person name="Yan G."/>
            <person name="Zhang G."/>
            <person name="Fang X."/>
            <person name="Zhang Y."/>
            <person name="Li C."/>
            <person name="Ling F."/>
            <person name="Cooper D.N."/>
            <person name="Li Q."/>
            <person name="Li Y."/>
            <person name="van Gool A.J."/>
            <person name="Du H."/>
            <person name="Chen J."/>
            <person name="Chen R."/>
            <person name="Zhang P."/>
            <person name="Huang Z."/>
            <person name="Thompson J.R."/>
            <person name="Meng Y."/>
            <person name="Bai Y."/>
            <person name="Wang J."/>
            <person name="Zhuo M."/>
            <person name="Wang T."/>
            <person name="Huang Y."/>
            <person name="Wei L."/>
            <person name="Li J."/>
            <person name="Wang Z."/>
            <person name="Hu H."/>
            <person name="Yang P."/>
            <person name="Le L."/>
            <person name="Stenson P.D."/>
            <person name="Li B."/>
            <person name="Liu X."/>
            <person name="Ball E.V."/>
            <person name="An N."/>
            <person name="Huang Q."/>
            <person name="Zhang Y."/>
            <person name="Fan W."/>
            <person name="Zhang X."/>
            <person name="Li Y."/>
            <person name="Wang W."/>
            <person name="Katze M.G."/>
            <person name="Su B."/>
            <person name="Nielsen R."/>
            <person name="Yang H."/>
            <person name="Wang J."/>
            <person name="Wang X."/>
            <person name="Wang J."/>
        </authorList>
    </citation>
    <scope>NUCLEOTIDE SEQUENCE [LARGE SCALE GENOMIC DNA]</scope>
    <source>
        <strain evidence="18">CR-5</strain>
    </source>
</reference>
<organism evidence="18">
    <name type="scientific">Macaca mulatta</name>
    <name type="common">Rhesus macaque</name>
    <dbReference type="NCBI Taxonomy" id="9544"/>
    <lineage>
        <taxon>Eukaryota</taxon>
        <taxon>Metazoa</taxon>
        <taxon>Chordata</taxon>
        <taxon>Craniata</taxon>
        <taxon>Vertebrata</taxon>
        <taxon>Euteleostomi</taxon>
        <taxon>Mammalia</taxon>
        <taxon>Eutheria</taxon>
        <taxon>Euarchontoglires</taxon>
        <taxon>Primates</taxon>
        <taxon>Haplorrhini</taxon>
        <taxon>Catarrhini</taxon>
        <taxon>Cercopithecidae</taxon>
        <taxon>Cercopithecinae</taxon>
        <taxon>Macaca</taxon>
    </lineage>
</organism>
<feature type="coiled-coil region" evidence="15">
    <location>
        <begin position="448"/>
        <end position="609"/>
    </location>
</feature>
<evidence type="ECO:0000256" key="7">
    <source>
        <dbReference type="ARBA" id="ARBA00023054"/>
    </source>
</evidence>
<keyword evidence="8" id="KW-0969">Cilium</keyword>
<dbReference type="Pfam" id="PF00225">
    <property type="entry name" value="Kinesin"/>
    <property type="match status" value="1"/>
</dbReference>
<dbReference type="GO" id="GO:0005814">
    <property type="term" value="C:centriole"/>
    <property type="evidence" value="ECO:0007669"/>
    <property type="project" value="UniProtKB-SubCell"/>
</dbReference>
<evidence type="ECO:0000256" key="5">
    <source>
        <dbReference type="ARBA" id="ARBA00022794"/>
    </source>
</evidence>
<evidence type="ECO:0000313" key="18">
    <source>
        <dbReference type="EMBL" id="EHH26776.1"/>
    </source>
</evidence>
<feature type="region of interest" description="Disordered" evidence="16">
    <location>
        <begin position="370"/>
        <end position="420"/>
    </location>
</feature>
<dbReference type="FunFam" id="3.40.850.10:FF:000028">
    <property type="entry name" value="Kinesin-like protein"/>
    <property type="match status" value="1"/>
</dbReference>
<gene>
    <name evidence="18" type="ORF">EGK_16839</name>
</gene>
<comment type="subunit">
    <text evidence="12">Heterodimer of KIF3A and KIF3B. Interacts with CIMAP3. Interacts with CLN3. Interacts with DCTN1. Interacts with FLCN. Interacts with AP3B1.</text>
</comment>
<keyword evidence="5" id="KW-0970">Cilium biogenesis/degradation</keyword>
<evidence type="ECO:0000256" key="4">
    <source>
        <dbReference type="ARBA" id="ARBA00022741"/>
    </source>
</evidence>
<evidence type="ECO:0000256" key="6">
    <source>
        <dbReference type="ARBA" id="ARBA00022840"/>
    </source>
</evidence>
<evidence type="ECO:0000256" key="8">
    <source>
        <dbReference type="ARBA" id="ARBA00023069"/>
    </source>
</evidence>
<dbReference type="PRINTS" id="PR00380">
    <property type="entry name" value="KINESINHEAVY"/>
</dbReference>
<evidence type="ECO:0000256" key="13">
    <source>
        <dbReference type="PROSITE-ProRule" id="PRU00283"/>
    </source>
</evidence>
<feature type="binding site" evidence="13">
    <location>
        <begin position="98"/>
        <end position="105"/>
    </location>
    <ligand>
        <name>ATP</name>
        <dbReference type="ChEBI" id="CHEBI:30616"/>
    </ligand>
</feature>
<dbReference type="InterPro" id="IPR036961">
    <property type="entry name" value="Kinesin_motor_dom_sf"/>
</dbReference>
<keyword evidence="6 13" id="KW-0067">ATP-binding</keyword>
<dbReference type="InterPro" id="IPR027417">
    <property type="entry name" value="P-loop_NTPase"/>
</dbReference>
<evidence type="ECO:0000256" key="3">
    <source>
        <dbReference type="ARBA" id="ARBA00022701"/>
    </source>
</evidence>
<dbReference type="Gene3D" id="3.40.850.10">
    <property type="entry name" value="Kinesin motor domain"/>
    <property type="match status" value="1"/>
</dbReference>
<feature type="compositionally biased region" description="Basic residues" evidence="16">
    <location>
        <begin position="697"/>
        <end position="712"/>
    </location>
</feature>
<dbReference type="GO" id="GO:0005829">
    <property type="term" value="C:cytosol"/>
    <property type="evidence" value="ECO:0007669"/>
    <property type="project" value="UniProtKB-ARBA"/>
</dbReference>
<comment type="similarity">
    <text evidence="13 14">Belongs to the TRAFAC class myosin-kinesin ATPase superfamily. Kinesin family.</text>
</comment>
<dbReference type="SMART" id="SM00129">
    <property type="entry name" value="KISc"/>
    <property type="match status" value="1"/>
</dbReference>
<keyword evidence="2" id="KW-0963">Cytoplasm</keyword>
<keyword evidence="4 13" id="KW-0547">Nucleotide-binding</keyword>
<dbReference type="GO" id="GO:0044877">
    <property type="term" value="F:protein-containing complex binding"/>
    <property type="evidence" value="ECO:0007669"/>
    <property type="project" value="UniProtKB-ARBA"/>
</dbReference>
<evidence type="ECO:0000256" key="12">
    <source>
        <dbReference type="ARBA" id="ARBA00065526"/>
    </source>
</evidence>
<feature type="compositionally biased region" description="Acidic residues" evidence="16">
    <location>
        <begin position="374"/>
        <end position="398"/>
    </location>
</feature>
<evidence type="ECO:0000256" key="2">
    <source>
        <dbReference type="ARBA" id="ARBA00022490"/>
    </source>
</evidence>
<dbReference type="AlphaFoldDB" id="G7MUA9"/>
<evidence type="ECO:0000256" key="11">
    <source>
        <dbReference type="ARBA" id="ARBA00058965"/>
    </source>
</evidence>
<dbReference type="GO" id="GO:0003777">
    <property type="term" value="F:microtubule motor activity"/>
    <property type="evidence" value="ECO:0007669"/>
    <property type="project" value="InterPro"/>
</dbReference>
<dbReference type="EMBL" id="CM001258">
    <property type="protein sequence ID" value="EHH26776.1"/>
    <property type="molecule type" value="Genomic_DNA"/>
</dbReference>
<evidence type="ECO:0000259" key="17">
    <source>
        <dbReference type="PROSITE" id="PS50067"/>
    </source>
</evidence>
<evidence type="ECO:0000256" key="9">
    <source>
        <dbReference type="ARBA" id="ARBA00023175"/>
    </source>
</evidence>
<proteinExistence type="inferred from homology"/>
<feature type="region of interest" description="Disordered" evidence="16">
    <location>
        <begin position="689"/>
        <end position="724"/>
    </location>
</feature>
<dbReference type="InterPro" id="IPR019821">
    <property type="entry name" value="Kinesin_motor_CS"/>
</dbReference>
<evidence type="ECO:0000256" key="14">
    <source>
        <dbReference type="RuleBase" id="RU000394"/>
    </source>
</evidence>